<accession>A0A381XLF3</accession>
<dbReference type="AlphaFoldDB" id="A0A381XLF3"/>
<proteinExistence type="predicted"/>
<dbReference type="EMBL" id="UINC01015607">
    <property type="protein sequence ID" value="SVA65606.1"/>
    <property type="molecule type" value="Genomic_DNA"/>
</dbReference>
<gene>
    <name evidence="1" type="ORF">METZ01_LOCUS118460</name>
</gene>
<evidence type="ECO:0000313" key="1">
    <source>
        <dbReference type="EMBL" id="SVA65606.1"/>
    </source>
</evidence>
<protein>
    <submittedName>
        <fullName evidence="1">Uncharacterized protein</fullName>
    </submittedName>
</protein>
<organism evidence="1">
    <name type="scientific">marine metagenome</name>
    <dbReference type="NCBI Taxonomy" id="408172"/>
    <lineage>
        <taxon>unclassified sequences</taxon>
        <taxon>metagenomes</taxon>
        <taxon>ecological metagenomes</taxon>
    </lineage>
</organism>
<name>A0A381XLF3_9ZZZZ</name>
<sequence>MPTQDLNWVMPAEGVMDQISDHPPGVIFFVYIIYMTGNLDGQGDIKWKIL</sequence>
<reference evidence="1" key="1">
    <citation type="submission" date="2018-05" db="EMBL/GenBank/DDBJ databases">
        <authorList>
            <person name="Lanie J.A."/>
            <person name="Ng W.-L."/>
            <person name="Kazmierczak K.M."/>
            <person name="Andrzejewski T.M."/>
            <person name="Davidsen T.M."/>
            <person name="Wayne K.J."/>
            <person name="Tettelin H."/>
            <person name="Glass J.I."/>
            <person name="Rusch D."/>
            <person name="Podicherti R."/>
            <person name="Tsui H.-C.T."/>
            <person name="Winkler M.E."/>
        </authorList>
    </citation>
    <scope>NUCLEOTIDE SEQUENCE</scope>
</reference>